<protein>
    <submittedName>
        <fullName evidence="8">Monovalent cation/H+ antiporter subunit C</fullName>
    </submittedName>
    <submittedName>
        <fullName evidence="9">Sodium:proton antiporter</fullName>
    </submittedName>
</protein>
<feature type="transmembrane region" description="Helical" evidence="7">
    <location>
        <begin position="29"/>
        <end position="49"/>
    </location>
</feature>
<name>A0A1A2F9P5_MYCIT</name>
<dbReference type="Proteomes" id="UP000595205">
    <property type="component" value="Chromosome"/>
</dbReference>
<dbReference type="Proteomes" id="UP001187143">
    <property type="component" value="Unassembled WGS sequence"/>
</dbReference>
<evidence type="ECO:0000313" key="10">
    <source>
        <dbReference type="Proteomes" id="UP000595205"/>
    </source>
</evidence>
<dbReference type="InterPro" id="IPR039428">
    <property type="entry name" value="NUOK/Mnh_C1-like"/>
</dbReference>
<evidence type="ECO:0000256" key="4">
    <source>
        <dbReference type="ARBA" id="ARBA00022692"/>
    </source>
</evidence>
<comment type="similarity">
    <text evidence="2">Belongs to the CPA3 antiporters (TC 2.A.63) subunit C family.</text>
</comment>
<dbReference type="GO" id="GO:0005886">
    <property type="term" value="C:plasma membrane"/>
    <property type="evidence" value="ECO:0007669"/>
    <property type="project" value="UniProtKB-SubCell"/>
</dbReference>
<dbReference type="PANTHER" id="PTHR34583:SF2">
    <property type="entry name" value="ANTIPORTER SUBUNIT MNHC2-RELATED"/>
    <property type="match status" value="1"/>
</dbReference>
<accession>X8AIC7</accession>
<dbReference type="EMBL" id="JAWLLD010000011">
    <property type="protein sequence ID" value="MDV7013076.1"/>
    <property type="molecule type" value="Genomic_DNA"/>
</dbReference>
<dbReference type="PANTHER" id="PTHR34583">
    <property type="entry name" value="ANTIPORTER SUBUNIT MNHC2-RELATED"/>
    <property type="match status" value="1"/>
</dbReference>
<feature type="transmembrane region" description="Helical" evidence="7">
    <location>
        <begin position="79"/>
        <end position="103"/>
    </location>
</feature>
<sequence>MIVANYVAAGVLFCLGLFAVTSRRNLIKIVLGLSLMESSTYLLLVSMAYRNDSTAPVLAGLPGGRTQKDLVAGNVADPVLQNFCITAVVIGVAITAVFLTVVVRVAQHYRSVDAADLTELRG</sequence>
<dbReference type="InterPro" id="IPR050601">
    <property type="entry name" value="CPA3_antiporter_subunitC"/>
</dbReference>
<evidence type="ECO:0000256" key="5">
    <source>
        <dbReference type="ARBA" id="ARBA00022989"/>
    </source>
</evidence>
<evidence type="ECO:0000256" key="7">
    <source>
        <dbReference type="SAM" id="Phobius"/>
    </source>
</evidence>
<evidence type="ECO:0000313" key="8">
    <source>
        <dbReference type="EMBL" id="BCP01255.1"/>
    </source>
</evidence>
<proteinExistence type="inferred from homology"/>
<keyword evidence="6 7" id="KW-0472">Membrane</keyword>
<evidence type="ECO:0000256" key="2">
    <source>
        <dbReference type="ARBA" id="ARBA00010388"/>
    </source>
</evidence>
<keyword evidence="3" id="KW-1003">Cell membrane</keyword>
<evidence type="ECO:0000256" key="3">
    <source>
        <dbReference type="ARBA" id="ARBA00022475"/>
    </source>
</evidence>
<dbReference type="GeneID" id="45456176"/>
<evidence type="ECO:0000313" key="9">
    <source>
        <dbReference type="EMBL" id="MDV7013076.1"/>
    </source>
</evidence>
<organism evidence="9 11">
    <name type="scientific">Mycobacterium intracellulare</name>
    <dbReference type="NCBI Taxonomy" id="1767"/>
    <lineage>
        <taxon>Bacteria</taxon>
        <taxon>Bacillati</taxon>
        <taxon>Actinomycetota</taxon>
        <taxon>Actinomycetes</taxon>
        <taxon>Mycobacteriales</taxon>
        <taxon>Mycobacteriaceae</taxon>
        <taxon>Mycobacterium</taxon>
        <taxon>Mycobacterium avium complex (MAC)</taxon>
    </lineage>
</organism>
<evidence type="ECO:0000256" key="6">
    <source>
        <dbReference type="ARBA" id="ARBA00023136"/>
    </source>
</evidence>
<comment type="subcellular location">
    <subcellularLocation>
        <location evidence="1">Cell membrane</location>
        <topology evidence="1">Multi-pass membrane protein</topology>
    </subcellularLocation>
</comment>
<dbReference type="Pfam" id="PF00420">
    <property type="entry name" value="Oxidored_q2"/>
    <property type="match status" value="1"/>
</dbReference>
<dbReference type="RefSeq" id="WP_014380866.1">
    <property type="nucleotide sequence ID" value="NZ_AP024241.1"/>
</dbReference>
<evidence type="ECO:0000256" key="1">
    <source>
        <dbReference type="ARBA" id="ARBA00004651"/>
    </source>
</evidence>
<dbReference type="AlphaFoldDB" id="A0A1A2F9P5"/>
<dbReference type="OMA" id="KRHGTVD"/>
<evidence type="ECO:0000313" key="11">
    <source>
        <dbReference type="Proteomes" id="UP001187143"/>
    </source>
</evidence>
<feature type="transmembrane region" description="Helical" evidence="7">
    <location>
        <begin position="6"/>
        <end position="22"/>
    </location>
</feature>
<reference evidence="9" key="2">
    <citation type="submission" date="2023-10" db="EMBL/GenBank/DDBJ databases">
        <title>Characterization and genome sequence of Mycobacterium intracellulare ABSURDO, a novel pathogenic isolate with three colony morphotypes that vary in growth and acid-fastness.</title>
        <authorList>
            <person name="Jude B.A."/>
            <person name="Robinson R.T."/>
        </authorList>
    </citation>
    <scope>NUCLEOTIDE SEQUENCE</scope>
    <source>
        <strain evidence="9">ABSURDO Component B</strain>
    </source>
</reference>
<accession>A0A1A2F9P5</accession>
<dbReference type="EMBL" id="AP024255">
    <property type="protein sequence ID" value="BCP01255.1"/>
    <property type="molecule type" value="Genomic_DNA"/>
</dbReference>
<reference evidence="8 10" key="1">
    <citation type="submission" date="2020-12" db="EMBL/GenBank/DDBJ databases">
        <title>Genome sequence of clinical Mycobacterium intracellulare strains.</title>
        <authorList>
            <person name="Tateishi Y."/>
            <person name="Matsumoto S."/>
            <person name="Fukushima Y."/>
            <person name="Nakajima C."/>
            <person name="Suzuki Y."/>
        </authorList>
    </citation>
    <scope>NUCLEOTIDE SEQUENCE [LARGE SCALE GENOMIC DNA]</scope>
    <source>
        <strain evidence="8 10">M018</strain>
    </source>
</reference>
<gene>
    <name evidence="8" type="ORF">MINTM018_40240</name>
    <name evidence="9" type="ORF">R4F53_12305</name>
</gene>
<dbReference type="OrthoDB" id="7994045at2"/>
<keyword evidence="5 7" id="KW-1133">Transmembrane helix</keyword>
<keyword evidence="4 7" id="KW-0812">Transmembrane</keyword>
<dbReference type="Gene3D" id="1.10.287.3510">
    <property type="match status" value="1"/>
</dbReference>